<gene>
    <name evidence="1" type="ORF">OXU80_20155</name>
</gene>
<protein>
    <submittedName>
        <fullName evidence="1">Uncharacterized protein</fullName>
    </submittedName>
</protein>
<evidence type="ECO:0000313" key="2">
    <source>
        <dbReference type="Proteomes" id="UP001163223"/>
    </source>
</evidence>
<sequence length="148" mass="15643">MKHPPQAAASRLKVGDRVRLRPMMYDASAYDTDGGAFDAVSDRSFSLSDMRATVVGGDSVSSPIKNFDAQNHHVRFDEDGRFGIRGSPDGKVAIEGAQGNVYTLIATALRSLANAKTVVTSGSSTGLYDHNQKAAVLAIADLLDGMAL</sequence>
<keyword evidence="2" id="KW-1185">Reference proteome</keyword>
<organism evidence="1 2">
    <name type="scientific">Antarcticirhabdus aurantiaca</name>
    <dbReference type="NCBI Taxonomy" id="2606717"/>
    <lineage>
        <taxon>Bacteria</taxon>
        <taxon>Pseudomonadati</taxon>
        <taxon>Pseudomonadota</taxon>
        <taxon>Alphaproteobacteria</taxon>
        <taxon>Hyphomicrobiales</taxon>
        <taxon>Aurantimonadaceae</taxon>
        <taxon>Antarcticirhabdus</taxon>
    </lineage>
</organism>
<dbReference type="EMBL" id="CP113520">
    <property type="protein sequence ID" value="WAJ27147.1"/>
    <property type="molecule type" value="Genomic_DNA"/>
</dbReference>
<evidence type="ECO:0000313" key="1">
    <source>
        <dbReference type="EMBL" id="WAJ27147.1"/>
    </source>
</evidence>
<accession>A0ACD4NJX3</accession>
<name>A0ACD4NJX3_9HYPH</name>
<reference evidence="1" key="1">
    <citation type="submission" date="2022-11" db="EMBL/GenBank/DDBJ databases">
        <title>beta-Carotene-producing bacterium, Jeongeuplla avenae sp. nov., alleviates the salt stress of Arabidopsis seedlings.</title>
        <authorList>
            <person name="Jiang L."/>
            <person name="Lee J."/>
        </authorList>
    </citation>
    <scope>NUCLEOTIDE SEQUENCE</scope>
    <source>
        <strain evidence="1">DY_R2A_6</strain>
    </source>
</reference>
<proteinExistence type="predicted"/>
<dbReference type="Proteomes" id="UP001163223">
    <property type="component" value="Chromosome"/>
</dbReference>